<keyword evidence="3" id="KW-0540">Nuclease</keyword>
<evidence type="ECO:0000256" key="5">
    <source>
        <dbReference type="ARBA" id="ARBA00022801"/>
    </source>
</evidence>
<dbReference type="InterPro" id="IPR050951">
    <property type="entry name" value="Retrovirus_Pol_polyprotein"/>
</dbReference>
<dbReference type="Proteomes" id="UP000325315">
    <property type="component" value="Unassembled WGS sequence"/>
</dbReference>
<dbReference type="PANTHER" id="PTHR37984">
    <property type="entry name" value="PROTEIN CBG26694"/>
    <property type="match status" value="1"/>
</dbReference>
<sequence length="199" mass="22558">MRTLQDFPDMFRNDLPALPPDREVKFVVELYPGSTMFSKIDLRSGYYQHKVGESDVLKTTFETSTLNKVAPEERGVQPGKESVVYNDASHTGLGCVLMQERKVVAYASRQLKVHECNYSTHNLEIANKANFSQQIKAEKASNEELAKKVCQVEQSGRGDFVLYSEGVLCFLGRLYVPRDEELQYMILIEAHSSSYAIHP</sequence>
<feature type="domain" description="Reverse transcriptase RNase H-like" evidence="7">
    <location>
        <begin position="78"/>
        <end position="125"/>
    </location>
</feature>
<evidence type="ECO:0000256" key="3">
    <source>
        <dbReference type="ARBA" id="ARBA00022722"/>
    </source>
</evidence>
<dbReference type="OrthoDB" id="1938712at2759"/>
<evidence type="ECO:0000313" key="8">
    <source>
        <dbReference type="EMBL" id="KAA3484295.1"/>
    </source>
</evidence>
<organism evidence="8 9">
    <name type="scientific">Gossypium australe</name>
    <dbReference type="NCBI Taxonomy" id="47621"/>
    <lineage>
        <taxon>Eukaryota</taxon>
        <taxon>Viridiplantae</taxon>
        <taxon>Streptophyta</taxon>
        <taxon>Embryophyta</taxon>
        <taxon>Tracheophyta</taxon>
        <taxon>Spermatophyta</taxon>
        <taxon>Magnoliopsida</taxon>
        <taxon>eudicotyledons</taxon>
        <taxon>Gunneridae</taxon>
        <taxon>Pentapetalae</taxon>
        <taxon>rosids</taxon>
        <taxon>malvids</taxon>
        <taxon>Malvales</taxon>
        <taxon>Malvaceae</taxon>
        <taxon>Malvoideae</taxon>
        <taxon>Gossypium</taxon>
    </lineage>
</organism>
<reference evidence="8" key="1">
    <citation type="submission" date="2019-08" db="EMBL/GenBank/DDBJ databases">
        <authorList>
            <person name="Liu F."/>
        </authorList>
    </citation>
    <scope>NUCLEOTIDE SEQUENCE [LARGE SCALE GENOMIC DNA]</scope>
    <source>
        <strain evidence="8">PA1801</strain>
        <tissue evidence="8">Leaf</tissue>
    </source>
</reference>
<dbReference type="GO" id="GO:0003964">
    <property type="term" value="F:RNA-directed DNA polymerase activity"/>
    <property type="evidence" value="ECO:0007669"/>
    <property type="project" value="UniProtKB-KW"/>
</dbReference>
<dbReference type="Gene3D" id="3.30.70.270">
    <property type="match status" value="1"/>
</dbReference>
<dbReference type="GO" id="GO:0016787">
    <property type="term" value="F:hydrolase activity"/>
    <property type="evidence" value="ECO:0007669"/>
    <property type="project" value="UniProtKB-KW"/>
</dbReference>
<dbReference type="Pfam" id="PF17917">
    <property type="entry name" value="RT_RNaseH"/>
    <property type="match status" value="1"/>
</dbReference>
<dbReference type="InterPro" id="IPR043128">
    <property type="entry name" value="Rev_trsase/Diguanyl_cyclase"/>
</dbReference>
<dbReference type="Gene3D" id="3.10.10.10">
    <property type="entry name" value="HIV Type 1 Reverse Transcriptase, subunit A, domain 1"/>
    <property type="match status" value="1"/>
</dbReference>
<evidence type="ECO:0000256" key="4">
    <source>
        <dbReference type="ARBA" id="ARBA00022759"/>
    </source>
</evidence>
<name>A0A5B6WTU9_9ROSI</name>
<keyword evidence="9" id="KW-1185">Reference proteome</keyword>
<evidence type="ECO:0000256" key="1">
    <source>
        <dbReference type="ARBA" id="ARBA00022679"/>
    </source>
</evidence>
<evidence type="ECO:0000256" key="2">
    <source>
        <dbReference type="ARBA" id="ARBA00022695"/>
    </source>
</evidence>
<dbReference type="PANTHER" id="PTHR37984:SF5">
    <property type="entry name" value="PROTEIN NYNRIN-LIKE"/>
    <property type="match status" value="1"/>
</dbReference>
<keyword evidence="1" id="KW-0808">Transferase</keyword>
<proteinExistence type="predicted"/>
<dbReference type="EMBL" id="SMMG02000002">
    <property type="protein sequence ID" value="KAA3484295.1"/>
    <property type="molecule type" value="Genomic_DNA"/>
</dbReference>
<dbReference type="AlphaFoldDB" id="A0A5B6WTU9"/>
<keyword evidence="4" id="KW-0255">Endonuclease</keyword>
<dbReference type="GO" id="GO:0004519">
    <property type="term" value="F:endonuclease activity"/>
    <property type="evidence" value="ECO:0007669"/>
    <property type="project" value="UniProtKB-KW"/>
</dbReference>
<evidence type="ECO:0000259" key="7">
    <source>
        <dbReference type="Pfam" id="PF17917"/>
    </source>
</evidence>
<comment type="caution">
    <text evidence="8">The sequence shown here is derived from an EMBL/GenBank/DDBJ whole genome shotgun (WGS) entry which is preliminary data.</text>
</comment>
<accession>A0A5B6WTU9</accession>
<keyword evidence="5" id="KW-0378">Hydrolase</keyword>
<evidence type="ECO:0000313" key="9">
    <source>
        <dbReference type="Proteomes" id="UP000325315"/>
    </source>
</evidence>
<dbReference type="InterPro" id="IPR041373">
    <property type="entry name" value="RT_RNaseH"/>
</dbReference>
<keyword evidence="2" id="KW-0548">Nucleotidyltransferase</keyword>
<gene>
    <name evidence="8" type="ORF">EPI10_006387</name>
</gene>
<evidence type="ECO:0000256" key="6">
    <source>
        <dbReference type="ARBA" id="ARBA00022918"/>
    </source>
</evidence>
<dbReference type="InterPro" id="IPR043502">
    <property type="entry name" value="DNA/RNA_pol_sf"/>
</dbReference>
<keyword evidence="6" id="KW-0695">RNA-directed DNA polymerase</keyword>
<dbReference type="SUPFAM" id="SSF56672">
    <property type="entry name" value="DNA/RNA polymerases"/>
    <property type="match status" value="1"/>
</dbReference>
<protein>
    <submittedName>
        <fullName evidence="8">Retrotransposable element Tf2</fullName>
    </submittedName>
</protein>